<dbReference type="InterPro" id="IPR050644">
    <property type="entry name" value="PG_Glycine_Bridge_Synth"/>
</dbReference>
<name>A1ZTA1_MICM2</name>
<dbReference type="eggNOG" id="COG5653">
    <property type="taxonomic scope" value="Bacteria"/>
</dbReference>
<protein>
    <recommendedName>
        <fullName evidence="1">BioF2-like acetyltransferase domain-containing protein</fullName>
    </recommendedName>
</protein>
<keyword evidence="3" id="KW-1185">Reference proteome</keyword>
<dbReference type="PANTHER" id="PTHR36174">
    <property type="entry name" value="LIPID II:GLYCINE GLYCYLTRANSFERASE"/>
    <property type="match status" value="1"/>
</dbReference>
<comment type="caution">
    <text evidence="2">The sequence shown here is derived from an EMBL/GenBank/DDBJ whole genome shotgun (WGS) entry which is preliminary data.</text>
</comment>
<dbReference type="Proteomes" id="UP000004095">
    <property type="component" value="Unassembled WGS sequence"/>
</dbReference>
<dbReference type="InterPro" id="IPR016181">
    <property type="entry name" value="Acyl_CoA_acyltransferase"/>
</dbReference>
<dbReference type="AlphaFoldDB" id="A1ZTA1"/>
<proteinExistence type="predicted"/>
<dbReference type="EMBL" id="AAWS01000035">
    <property type="protein sequence ID" value="EAY26323.1"/>
    <property type="molecule type" value="Genomic_DNA"/>
</dbReference>
<evidence type="ECO:0000313" key="2">
    <source>
        <dbReference type="EMBL" id="EAY26323.1"/>
    </source>
</evidence>
<dbReference type="Gene3D" id="3.40.630.30">
    <property type="match status" value="1"/>
</dbReference>
<dbReference type="PANTHER" id="PTHR36174:SF1">
    <property type="entry name" value="LIPID II:GLYCINE GLYCYLTRANSFERASE"/>
    <property type="match status" value="1"/>
</dbReference>
<dbReference type="InterPro" id="IPR038740">
    <property type="entry name" value="BioF2-like_GNAT_dom"/>
</dbReference>
<organism evidence="2 3">
    <name type="scientific">Microscilla marina ATCC 23134</name>
    <dbReference type="NCBI Taxonomy" id="313606"/>
    <lineage>
        <taxon>Bacteria</taxon>
        <taxon>Pseudomonadati</taxon>
        <taxon>Bacteroidota</taxon>
        <taxon>Cytophagia</taxon>
        <taxon>Cytophagales</taxon>
        <taxon>Microscillaceae</taxon>
        <taxon>Microscilla</taxon>
    </lineage>
</organism>
<dbReference type="SUPFAM" id="SSF55729">
    <property type="entry name" value="Acyl-CoA N-acyltransferases (Nat)"/>
    <property type="match status" value="1"/>
</dbReference>
<evidence type="ECO:0000313" key="3">
    <source>
        <dbReference type="Proteomes" id="UP000004095"/>
    </source>
</evidence>
<feature type="domain" description="BioF2-like acetyltransferase" evidence="1">
    <location>
        <begin position="167"/>
        <end position="292"/>
    </location>
</feature>
<dbReference type="Pfam" id="PF13480">
    <property type="entry name" value="Acetyltransf_6"/>
    <property type="match status" value="1"/>
</dbReference>
<accession>A1ZTA1</accession>
<evidence type="ECO:0000259" key="1">
    <source>
        <dbReference type="Pfam" id="PF13480"/>
    </source>
</evidence>
<sequence length="322" mass="37654">MFSYNDVFMKNYEVLINPVHTSQYQHHYPTYLYNTVPHLNQQQKGEQISFFLLHTKKQCLEATFHLFVQHKAGYSPGQAPFGGIEFAPELRLEVLQFFWQTVEGYLQKKAVDSIQIKLYAHCYHPENAQVLQYLWLQQGFRIIEHNLNYHININATPLSNRMHLSEKRRLRKCETLGYKFEVWTTPDFDFVHRFISQCRQRKGFPISLSLEAFQHLYVQFPQNFTLFTLCHQQRVIALATGVRVNADVLYYFLPADDAGYLSASPMVALLASMYAYGQQQGYKLFDLGISTEFSLPNHGLINFKKRMGAEASLKLTFFKQYG</sequence>
<reference evidence="2 3" key="1">
    <citation type="submission" date="2007-01" db="EMBL/GenBank/DDBJ databases">
        <authorList>
            <person name="Haygood M."/>
            <person name="Podell S."/>
            <person name="Anderson C."/>
            <person name="Hopkinson B."/>
            <person name="Roe K."/>
            <person name="Barbeau K."/>
            <person name="Gaasterland T."/>
            <person name="Ferriera S."/>
            <person name="Johnson J."/>
            <person name="Kravitz S."/>
            <person name="Beeson K."/>
            <person name="Sutton G."/>
            <person name="Rogers Y.-H."/>
            <person name="Friedman R."/>
            <person name="Frazier M."/>
            <person name="Venter J.C."/>
        </authorList>
    </citation>
    <scope>NUCLEOTIDE SEQUENCE [LARGE SCALE GENOMIC DNA]</scope>
    <source>
        <strain evidence="2 3">ATCC 23134</strain>
    </source>
</reference>
<gene>
    <name evidence="2" type="ORF">M23134_04601</name>
</gene>